<evidence type="ECO:0000256" key="7">
    <source>
        <dbReference type="ARBA" id="ARBA00023136"/>
    </source>
</evidence>
<dbReference type="InterPro" id="IPR026444">
    <property type="entry name" value="Secre_tail"/>
</dbReference>
<evidence type="ECO:0000256" key="3">
    <source>
        <dbReference type="ARBA" id="ARBA00022692"/>
    </source>
</evidence>
<keyword evidence="4" id="KW-0732">Signal</keyword>
<dbReference type="SUPFAM" id="SSF49785">
    <property type="entry name" value="Galactose-binding domain-like"/>
    <property type="match status" value="5"/>
</dbReference>
<dbReference type="Pfam" id="PF18911">
    <property type="entry name" value="PKD_4"/>
    <property type="match status" value="3"/>
</dbReference>
<feature type="domain" description="PKD" evidence="11">
    <location>
        <begin position="1864"/>
        <end position="1948"/>
    </location>
</feature>
<dbReference type="SMART" id="SM00089">
    <property type="entry name" value="PKD"/>
    <property type="match status" value="3"/>
</dbReference>
<dbReference type="Pfam" id="PF05345">
    <property type="entry name" value="He_PIG"/>
    <property type="match status" value="1"/>
</dbReference>
<keyword evidence="8" id="KW-0325">Glycoprotein</keyword>
<dbReference type="InterPro" id="IPR008979">
    <property type="entry name" value="Galactose-bd-like_sf"/>
</dbReference>
<accession>A0ABV9SZ59</accession>
<dbReference type="InterPro" id="IPR021720">
    <property type="entry name" value="Malectin_dom"/>
</dbReference>
<evidence type="ECO:0000256" key="4">
    <source>
        <dbReference type="ARBA" id="ARBA00022729"/>
    </source>
</evidence>
<feature type="compositionally biased region" description="Low complexity" evidence="10">
    <location>
        <begin position="353"/>
        <end position="367"/>
    </location>
</feature>
<evidence type="ECO:0000256" key="5">
    <source>
        <dbReference type="ARBA" id="ARBA00022824"/>
    </source>
</evidence>
<comment type="subcellular location">
    <subcellularLocation>
        <location evidence="1">Endoplasmic reticulum membrane</location>
        <topology evidence="1">Single-pass type I membrane protein</topology>
    </subcellularLocation>
</comment>
<dbReference type="Pfam" id="PF11721">
    <property type="entry name" value="Malectin"/>
    <property type="match status" value="5"/>
</dbReference>
<dbReference type="PANTHER" id="PTHR13460:SF0">
    <property type="entry name" value="MALECTIN"/>
    <property type="match status" value="1"/>
</dbReference>
<dbReference type="Gene3D" id="2.60.120.430">
    <property type="entry name" value="Galactose-binding lectin"/>
    <property type="match status" value="5"/>
</dbReference>
<dbReference type="InterPro" id="IPR000601">
    <property type="entry name" value="PKD_dom"/>
</dbReference>
<gene>
    <name evidence="12" type="ORF">ACFPFU_08360</name>
</gene>
<dbReference type="InterPro" id="IPR022409">
    <property type="entry name" value="PKD/Chitinase_dom"/>
</dbReference>
<protein>
    <submittedName>
        <fullName evidence="12">Malectin domain-containing carbohydrate-binding protein</fullName>
    </submittedName>
</protein>
<dbReference type="InterPro" id="IPR015915">
    <property type="entry name" value="Kelch-typ_b-propeller"/>
</dbReference>
<reference evidence="13" key="1">
    <citation type="journal article" date="2019" name="Int. J. Syst. Evol. Microbiol.">
        <title>The Global Catalogue of Microorganisms (GCM) 10K type strain sequencing project: providing services to taxonomists for standard genome sequencing and annotation.</title>
        <authorList>
            <consortium name="The Broad Institute Genomics Platform"/>
            <consortium name="The Broad Institute Genome Sequencing Center for Infectious Disease"/>
            <person name="Wu L."/>
            <person name="Ma J."/>
        </authorList>
    </citation>
    <scope>NUCLEOTIDE SEQUENCE [LARGE SCALE GENOMIC DNA]</scope>
    <source>
        <strain evidence="13">CGMCC 4.7466</strain>
    </source>
</reference>
<dbReference type="InterPro" id="IPR011041">
    <property type="entry name" value="Quinoprot_gluc/sorb_DH_b-prop"/>
</dbReference>
<evidence type="ECO:0000256" key="9">
    <source>
        <dbReference type="ARBA" id="ARBA00023277"/>
    </source>
</evidence>
<evidence type="ECO:0000256" key="6">
    <source>
        <dbReference type="ARBA" id="ARBA00022989"/>
    </source>
</evidence>
<evidence type="ECO:0000313" key="13">
    <source>
        <dbReference type="Proteomes" id="UP001595818"/>
    </source>
</evidence>
<dbReference type="SUPFAM" id="SSF117281">
    <property type="entry name" value="Kelch motif"/>
    <property type="match status" value="2"/>
</dbReference>
<proteinExistence type="inferred from homology"/>
<dbReference type="Gene3D" id="2.120.10.30">
    <property type="entry name" value="TolB, C-terminal domain"/>
    <property type="match status" value="1"/>
</dbReference>
<dbReference type="SUPFAM" id="SSF50952">
    <property type="entry name" value="Soluble quinoprotein glucose dehydrogenase"/>
    <property type="match status" value="1"/>
</dbReference>
<dbReference type="NCBIfam" id="TIGR04183">
    <property type="entry name" value="Por_Secre_tail"/>
    <property type="match status" value="1"/>
</dbReference>
<evidence type="ECO:0000256" key="10">
    <source>
        <dbReference type="SAM" id="MobiDB-lite"/>
    </source>
</evidence>
<dbReference type="SUPFAM" id="SSF49299">
    <property type="entry name" value="PKD domain"/>
    <property type="match status" value="3"/>
</dbReference>
<dbReference type="Proteomes" id="UP001595818">
    <property type="component" value="Unassembled WGS sequence"/>
</dbReference>
<dbReference type="Gene3D" id="2.120.10.80">
    <property type="entry name" value="Kelch-type beta propeller"/>
    <property type="match status" value="2"/>
</dbReference>
<dbReference type="InterPro" id="IPR011042">
    <property type="entry name" value="6-blade_b-propeller_TolB-like"/>
</dbReference>
<dbReference type="InterPro" id="IPR039155">
    <property type="entry name" value="MLEC"/>
</dbReference>
<evidence type="ECO:0000259" key="11">
    <source>
        <dbReference type="PROSITE" id="PS50093"/>
    </source>
</evidence>
<keyword evidence="3" id="KW-0812">Transmembrane</keyword>
<dbReference type="Pfam" id="PF24681">
    <property type="entry name" value="Kelch_KLHDC2_KLHL20_DRC7"/>
    <property type="match status" value="1"/>
</dbReference>
<dbReference type="RefSeq" id="WP_377063415.1">
    <property type="nucleotide sequence ID" value="NZ_JBHSJJ010000004.1"/>
</dbReference>
<evidence type="ECO:0000313" key="12">
    <source>
        <dbReference type="EMBL" id="MFC4871696.1"/>
    </source>
</evidence>
<dbReference type="InterPro" id="IPR035986">
    <property type="entry name" value="PKD_dom_sf"/>
</dbReference>
<keyword evidence="6" id="KW-1133">Transmembrane helix</keyword>
<name>A0ABV9SZ59_9BACT</name>
<keyword evidence="5" id="KW-0256">Endoplasmic reticulum</keyword>
<organism evidence="12 13">
    <name type="scientific">Negadavirga shengliensis</name>
    <dbReference type="NCBI Taxonomy" id="1389218"/>
    <lineage>
        <taxon>Bacteria</taxon>
        <taxon>Pseudomonadati</taxon>
        <taxon>Bacteroidota</taxon>
        <taxon>Cytophagia</taxon>
        <taxon>Cytophagales</taxon>
        <taxon>Cyclobacteriaceae</taxon>
        <taxon>Negadavirga</taxon>
    </lineage>
</organism>
<keyword evidence="9" id="KW-0119">Carbohydrate metabolism</keyword>
<comment type="similarity">
    <text evidence="2">Belongs to the malectin family.</text>
</comment>
<dbReference type="Pfam" id="PF18962">
    <property type="entry name" value="Por_Secre_tail"/>
    <property type="match status" value="1"/>
</dbReference>
<dbReference type="CDD" id="cd00146">
    <property type="entry name" value="PKD"/>
    <property type="match status" value="3"/>
</dbReference>
<evidence type="ECO:0000256" key="8">
    <source>
        <dbReference type="ARBA" id="ARBA00023180"/>
    </source>
</evidence>
<dbReference type="PANTHER" id="PTHR13460">
    <property type="match status" value="1"/>
</dbReference>
<comment type="caution">
    <text evidence="12">The sequence shown here is derived from an EMBL/GenBank/DDBJ whole genome shotgun (WGS) entry which is preliminary data.</text>
</comment>
<dbReference type="InterPro" id="IPR013783">
    <property type="entry name" value="Ig-like_fold"/>
</dbReference>
<evidence type="ECO:0000256" key="2">
    <source>
        <dbReference type="ARBA" id="ARBA00009141"/>
    </source>
</evidence>
<dbReference type="Gene3D" id="2.60.40.10">
    <property type="entry name" value="Immunoglobulins"/>
    <property type="match status" value="4"/>
</dbReference>
<keyword evidence="13" id="KW-1185">Reference proteome</keyword>
<evidence type="ECO:0000256" key="1">
    <source>
        <dbReference type="ARBA" id="ARBA00004115"/>
    </source>
</evidence>
<sequence>MESLLNHFSEKIFLCFLLWIGVPVVESVHAQNISFDQSSLDFGDFPPLSQGTSLKFGPDERLYAAQLNGEIKVYTIINTIPNKYEVTGVETILGVKSIPNRDDNGNAAYDNRGNRQITGIAVAGTPSHPEIYVGSSDPKWGGPSGDKALDTNSGVITRLKWTGSEWEVVDLVRGLPRSEENHSTNGLEHTYINGSPYLLVASGGLTNAGSPSKNFAFISEYALSAAILSIDLGALGALSTKEDPISGRKFKYDIPTLDDPTRANLNGIYDPHHPDYDGIDENDPFGGNDGLNMGMIVEGGPVQIFSAGFRNAYDLVVTEKGMVYATDNGANINWGGLPDFEGNPNLVNNSYNESEPGGSPLNPSPSGEYVDNRDHLLLITADLNQYQFGSFYAGHPTPIRANPGVPYEAGASFPFNPGGAGLYTKFIGDDNNWTNIDPVFPPSDKFRTEIWSPVAPGQPGFEEYAANSLPANWPPVPSSLANPAEADFIAPSLSNSNGPQPDIVTPFPNNTNGIDEYKASNFGGALKGSLIAGKNGGEMHLINLKNDGSLENIEYNKWNLNGGNALGIACNGDEDIFPGTIWVATFDNRIMILTPADHVICISPDDPDFDPDADYDFDGYTNQDEIDNGTDYCSGASVPNDYDKDFVSDLNDLDDDGDGILDEDDPFQLGDPRDLPIDNELFTNQMDNRGRESGYRGLGLTGLMNNGAPNPNWLNWLDKGEESPGPADIYGGTAGAIQVSMTGGTANGSSNDQEKGFQFGVNVGTVTGSYTISSGLIGLSSPGQLYDFEGNGEVGIQIGDGTQSNFIKLVFTATHVMAAQEINDVMDADPLMVGISEQARPGSNTLVQLSFDINPVEGTVEPFYKFGDAPRVSIGMMDAQGKIKEAIQQLEVPLAIGIYGTSNDWEKSFIGVWNYFRVEGDQPYIVRNLRDVNRLMGDPDYEINLNNYFNDNGGVNNLSYSVKENTDTKVGAVINENMLSLSFPDDAISTDITIRATDQNGLYVEQTFNVSVEQDIEILMRINAGGVNLTDSMGNPDWLANDITGAFSSDQYRVNSGLNSGHPFDPKNRHSSIPSYISDEMYIAIFGRERYNNQDIMEFSIPLPDGDYLVNLYMGNGFEGTSSLVQRVFDVSIESQVVDSNIDLVARYGHRVGAMQQYPINVSDGELNISFIRNIQNPLINGIEIIGKPIQTPIAIKPLTDQIDFAGTELDGGLFVEASGGDGNLNYFAEGLPPGLHIDPASGTLYGKIDDEALANSPYQVTITVDDDDPISSDAVSFYFTWIISPGLRNQTWKVKNEDESYSARHENAFVQAGNKFYLLGGRESSRTINIYDYTNDTWKSLSNINPLSFNHFQAVEYQGLIWVIGAFKTNNFPDEEPADHIWIFDPAKEEWIQGPEIPEERRRGSTGLVVFNDKFYIVNGNKMGHNGGYVNYFDEYNPHTGEWKVLEDSPRPRDHFFASIIGNRMYVASGRLSGGTGGTFAPVIPEVDVYNFSTKSWSTLPSDQNIPTPRAGASVNNYLDKLIVAGGEVAGLSEAYAITEMYDPITQTWEHLDDMNFGRHGTQGIVSGGGLYVLAGSPNRGGGNQKNMEYFGFDNPVGSPSVASTLEAEGTIQIKSGVFSKLKINIEGGNQGIFIKSMNIVGEDAEDFEIKSGVLENSLLKTGSSHEIILDYIGEKLNASAVLEIKYGDSSQEDITLIGDGEYEETTIFLNSGTLNDASYQGEEFLGDRSFGTYFSSSNFSTSLDASNIPLFQTHRFDANLKYSVPVSNGVYTVKTYHHELYFGVNGPQAHAGQRVFDIRIEGNLVKPDFDLYVENNNQPIELVFENVIVSDGFLNIDMIASANNASISGLAIINEGQIGSHVIASIASSVTSGNAPLAVEFDGSGSIGRGQLTYLWDFKDGNFSSEINPSHVFTTPGIYDVSLTVEDGQGRTDRNTLRINVSDEMNVPAFSLFLNTGANASVSYEGYSYLGESSVPIYFNTSNNRTATGISDIPLYQSHRFAENLSYRIPVPNGDYRVRTHHNEFYFGVTGPSAAAGQRVFDIFLEGQLVKENFDLYVEGGNEPFALTFYNVTVTDGNLDIDMFASANNASVSGISIISMDREFPVAVLNASVQDGIAPLTVNFQGSNSTGTGTLRYNWDFDDGSSSQEADPSHIFGAGQYIVRLTVEDEIGNVDSETVEIRAREENPDFSLYLNTGSSASVLFKDELFTGDVNFNSYYSSSNYRTSTEVSSMPLYQSHRFDPQLMFSIPIPNGSYVVKTYHNEFYFGKTGPSAEPGRRVFDIVIENQKVKENFDIFLESGNQPIVLTFNNVDVTDGVLNIDMIASANSASISGIAIISIDSDMVLPSALPLASVSEGEVPLKVEFDGSLSTGDGQLTYLWDFQDGNTSNEVMPVHVFQSPGIFPVSLMVTDEKGHTDKTSMVIEVYDVIPNFSLYINNGTSANVIFDGNTFGSDAYFSSGFTRTMTSASSIPLYQSHRFDSQLQYNVPVPNGLYTVKTYHNEFYFGKTGPAETEGQRVFDIFIENELKKAGFDLFVESNNQPTELIFENIDVEDEVLNINMVASANNASISGIAIIRQKSHIADSENLRVVVHGDDEAVMAHNATSEDPKVQLFPNPANNEIMLQIDADVFIQNVMFHDMTGKLLLQFNTRENKTSAYLIPTHRLSPGVYMVSLVTDQGVFKRMKLIIKR</sequence>
<dbReference type="EMBL" id="JBHSJJ010000004">
    <property type="protein sequence ID" value="MFC4871696.1"/>
    <property type="molecule type" value="Genomic_DNA"/>
</dbReference>
<feature type="region of interest" description="Disordered" evidence="10">
    <location>
        <begin position="345"/>
        <end position="367"/>
    </location>
</feature>
<dbReference type="PROSITE" id="PS50093">
    <property type="entry name" value="PKD"/>
    <property type="match status" value="3"/>
</dbReference>
<keyword evidence="7" id="KW-0472">Membrane</keyword>
<feature type="domain" description="PKD" evidence="11">
    <location>
        <begin position="2349"/>
        <end position="2428"/>
    </location>
</feature>
<feature type="domain" description="PKD" evidence="11">
    <location>
        <begin position="2107"/>
        <end position="2185"/>
    </location>
</feature>